<feature type="transmembrane region" description="Helical" evidence="5">
    <location>
        <begin position="84"/>
        <end position="103"/>
    </location>
</feature>
<name>A0A096AND3_9FIRM</name>
<dbReference type="Proteomes" id="UP000029628">
    <property type="component" value="Unassembled WGS sequence"/>
</dbReference>
<dbReference type="GO" id="GO:0015499">
    <property type="term" value="F:formate transmembrane transporter activity"/>
    <property type="evidence" value="ECO:0007669"/>
    <property type="project" value="TreeGrafter"/>
</dbReference>
<gene>
    <name evidence="6" type="ORF">HMPREF0872_00960</name>
</gene>
<keyword evidence="7" id="KW-1185">Reference proteome</keyword>
<organism evidence="6 7">
    <name type="scientific">Veillonella montpellierensis DNF00314</name>
    <dbReference type="NCBI Taxonomy" id="1401067"/>
    <lineage>
        <taxon>Bacteria</taxon>
        <taxon>Bacillati</taxon>
        <taxon>Bacillota</taxon>
        <taxon>Negativicutes</taxon>
        <taxon>Veillonellales</taxon>
        <taxon>Veillonellaceae</taxon>
        <taxon>Veillonella</taxon>
    </lineage>
</organism>
<evidence type="ECO:0000313" key="6">
    <source>
        <dbReference type="EMBL" id="KGF48196.1"/>
    </source>
</evidence>
<evidence type="ECO:0000313" key="7">
    <source>
        <dbReference type="Proteomes" id="UP000029628"/>
    </source>
</evidence>
<evidence type="ECO:0000256" key="5">
    <source>
        <dbReference type="SAM" id="Phobius"/>
    </source>
</evidence>
<reference evidence="6 7" key="1">
    <citation type="submission" date="2014-07" db="EMBL/GenBank/DDBJ databases">
        <authorList>
            <person name="McCorrison J."/>
            <person name="Sanka R."/>
            <person name="Torralba M."/>
            <person name="Gillis M."/>
            <person name="Haft D.H."/>
            <person name="Methe B."/>
            <person name="Sutton G."/>
            <person name="Nelson K.E."/>
        </authorList>
    </citation>
    <scope>NUCLEOTIDE SEQUENCE [LARGE SCALE GENOMIC DNA]</scope>
    <source>
        <strain evidence="6 7">DNF00314</strain>
    </source>
</reference>
<protein>
    <submittedName>
        <fullName evidence="6">Formate transporter</fullName>
    </submittedName>
</protein>
<dbReference type="GO" id="GO:0005886">
    <property type="term" value="C:plasma membrane"/>
    <property type="evidence" value="ECO:0007669"/>
    <property type="project" value="TreeGrafter"/>
</dbReference>
<comment type="caution">
    <text evidence="6">The sequence shown here is derived from an EMBL/GenBank/DDBJ whole genome shotgun (WGS) entry which is preliminary data.</text>
</comment>
<keyword evidence="2 5" id="KW-0812">Transmembrane</keyword>
<dbReference type="eggNOG" id="COG2116">
    <property type="taxonomic scope" value="Bacteria"/>
</dbReference>
<feature type="transmembrane region" description="Helical" evidence="5">
    <location>
        <begin position="183"/>
        <end position="201"/>
    </location>
</feature>
<dbReference type="AlphaFoldDB" id="A0A096AND3"/>
<evidence type="ECO:0000256" key="3">
    <source>
        <dbReference type="ARBA" id="ARBA00022989"/>
    </source>
</evidence>
<evidence type="ECO:0000256" key="1">
    <source>
        <dbReference type="ARBA" id="ARBA00004141"/>
    </source>
</evidence>
<dbReference type="Gene3D" id="1.20.1080.10">
    <property type="entry name" value="Glycerol uptake facilitator protein"/>
    <property type="match status" value="1"/>
</dbReference>
<dbReference type="EMBL" id="JRNT01000005">
    <property type="protein sequence ID" value="KGF48196.1"/>
    <property type="molecule type" value="Genomic_DNA"/>
</dbReference>
<accession>A0A096AND3</accession>
<feature type="transmembrane region" description="Helical" evidence="5">
    <location>
        <begin position="208"/>
        <end position="228"/>
    </location>
</feature>
<feature type="transmembrane region" description="Helical" evidence="5">
    <location>
        <begin position="53"/>
        <end position="78"/>
    </location>
</feature>
<evidence type="ECO:0000256" key="4">
    <source>
        <dbReference type="ARBA" id="ARBA00023136"/>
    </source>
</evidence>
<dbReference type="PANTHER" id="PTHR30520:SF2">
    <property type="entry name" value="INNER MEMBRANE PROTEIN YFDC"/>
    <property type="match status" value="1"/>
</dbReference>
<dbReference type="PANTHER" id="PTHR30520">
    <property type="entry name" value="FORMATE TRANSPORTER-RELATED"/>
    <property type="match status" value="1"/>
</dbReference>
<proteinExistence type="predicted"/>
<dbReference type="Pfam" id="PF01226">
    <property type="entry name" value="Form_Nir_trans"/>
    <property type="match status" value="1"/>
</dbReference>
<feature type="transmembrane region" description="Helical" evidence="5">
    <location>
        <begin position="248"/>
        <end position="273"/>
    </location>
</feature>
<dbReference type="InterPro" id="IPR000292">
    <property type="entry name" value="For/NO2_transpt"/>
</dbReference>
<sequence>MEKQEIYKEAYNTVTLNHEERVIVEEHERLSPHLIFEIIRRDGIEELLRPVKALVFSGIGAGIMITFSFVCMAVLAALLPKESWSPIISKMGYTIGFILVILARAQLFTENTITTVVPVFKPFKFKKLCPLGRLWTIVLLSNLIGTTLAASFLSIDGVMNPEFVVQMELIASHVAHMGAYENLIRGIPSGILIAAIVWMMPSARNFSFFIIAFFTYFIALGDFTHIVVGSAEMCYAVIHGMATIGDYFFTFLIPTGIGNILGGTGVFTLLAYAQISSELNVKH</sequence>
<comment type="subcellular location">
    <subcellularLocation>
        <location evidence="1">Membrane</location>
        <topology evidence="1">Multi-pass membrane protein</topology>
    </subcellularLocation>
</comment>
<keyword evidence="4 5" id="KW-0472">Membrane</keyword>
<keyword evidence="3 5" id="KW-1133">Transmembrane helix</keyword>
<evidence type="ECO:0000256" key="2">
    <source>
        <dbReference type="ARBA" id="ARBA00022692"/>
    </source>
</evidence>
<feature type="transmembrane region" description="Helical" evidence="5">
    <location>
        <begin position="134"/>
        <end position="155"/>
    </location>
</feature>
<dbReference type="InterPro" id="IPR023271">
    <property type="entry name" value="Aquaporin-like"/>
</dbReference>